<keyword evidence="4 10" id="KW-0547">Nucleotide-binding</keyword>
<dbReference type="PROSITE" id="PS51786">
    <property type="entry name" value="LON_PROTEOLYTIC"/>
    <property type="match status" value="1"/>
</dbReference>
<dbReference type="InterPro" id="IPR027543">
    <property type="entry name" value="Lon_bac"/>
</dbReference>
<keyword evidence="7 10" id="KW-0067">ATP-binding</keyword>
<evidence type="ECO:0000256" key="13">
    <source>
        <dbReference type="PIRSR" id="PIRSR001174-2"/>
    </source>
</evidence>
<dbReference type="InterPro" id="IPR015947">
    <property type="entry name" value="PUA-like_sf"/>
</dbReference>
<feature type="domain" description="Lon N-terminal" evidence="19">
    <location>
        <begin position="53"/>
        <end position="249"/>
    </location>
</feature>
<dbReference type="FunFam" id="1.20.58.1480:FF:000002">
    <property type="entry name" value="Lon protease homolog, mitochondrial"/>
    <property type="match status" value="1"/>
</dbReference>
<dbReference type="RefSeq" id="WP_103115672.1">
    <property type="nucleotide sequence ID" value="NZ_PPFX01000022.1"/>
</dbReference>
<dbReference type="SMART" id="SM00464">
    <property type="entry name" value="LON"/>
    <property type="match status" value="1"/>
</dbReference>
<feature type="region of interest" description="Disordered" evidence="17">
    <location>
        <begin position="1"/>
        <end position="26"/>
    </location>
</feature>
<dbReference type="InterPro" id="IPR014721">
    <property type="entry name" value="Ribsml_uS5_D2-typ_fold_subgr"/>
</dbReference>
<dbReference type="GO" id="GO:0005737">
    <property type="term" value="C:cytoplasm"/>
    <property type="evidence" value="ECO:0007669"/>
    <property type="project" value="UniProtKB-SubCell"/>
</dbReference>
<dbReference type="InterPro" id="IPR008269">
    <property type="entry name" value="Lon_proteolytic"/>
</dbReference>
<dbReference type="PANTHER" id="PTHR43718:SF2">
    <property type="entry name" value="LON PROTEASE HOMOLOG, MITOCHONDRIAL"/>
    <property type="match status" value="1"/>
</dbReference>
<dbReference type="InterPro" id="IPR046336">
    <property type="entry name" value="Lon_prtase_N_sf"/>
</dbReference>
<dbReference type="PIRSF" id="PIRSF001174">
    <property type="entry name" value="Lon_proteas"/>
    <property type="match status" value="1"/>
</dbReference>
<dbReference type="SUPFAM" id="SSF52540">
    <property type="entry name" value="P-loop containing nucleoside triphosphate hydrolases"/>
    <property type="match status" value="1"/>
</dbReference>
<dbReference type="NCBIfam" id="TIGR00763">
    <property type="entry name" value="lon"/>
    <property type="match status" value="1"/>
</dbReference>
<reference evidence="20 21" key="1">
    <citation type="journal article" date="2018" name="Genome Announc.">
        <title>Genome Sequence of Geothermobacter sp. HR-1 Iron Reducer from the Loihi Seamount.</title>
        <authorList>
            <person name="Smith H."/>
            <person name="Abuyen K."/>
            <person name="Tremblay J."/>
            <person name="Savalia P."/>
            <person name="Perez-Rodriguez I."/>
            <person name="Emerson D."/>
            <person name="Tully B."/>
            <person name="Amend J."/>
        </authorList>
    </citation>
    <scope>NUCLEOTIDE SEQUENCE [LARGE SCALE GENOMIC DNA]</scope>
    <source>
        <strain evidence="20 21">HR-1</strain>
    </source>
</reference>
<dbReference type="InterPro" id="IPR020568">
    <property type="entry name" value="Ribosomal_Su5_D2-typ_SF"/>
</dbReference>
<evidence type="ECO:0000256" key="16">
    <source>
        <dbReference type="SAM" id="Coils"/>
    </source>
</evidence>
<feature type="active site" evidence="10 12">
    <location>
        <position position="725"/>
    </location>
</feature>
<evidence type="ECO:0000256" key="6">
    <source>
        <dbReference type="ARBA" id="ARBA00022825"/>
    </source>
</evidence>
<dbReference type="GO" id="GO:0034605">
    <property type="term" value="P:cellular response to heat"/>
    <property type="evidence" value="ECO:0007669"/>
    <property type="project" value="UniProtKB-UniRule"/>
</dbReference>
<feature type="compositionally biased region" description="Acidic residues" evidence="17">
    <location>
        <begin position="17"/>
        <end position="26"/>
    </location>
</feature>
<evidence type="ECO:0000256" key="4">
    <source>
        <dbReference type="ARBA" id="ARBA00022741"/>
    </source>
</evidence>
<keyword evidence="16" id="KW-0175">Coiled coil</keyword>
<dbReference type="CDD" id="cd19500">
    <property type="entry name" value="RecA-like_Lon"/>
    <property type="match status" value="1"/>
</dbReference>
<dbReference type="PROSITE" id="PS01046">
    <property type="entry name" value="LON_SER"/>
    <property type="match status" value="1"/>
</dbReference>
<dbReference type="Pfam" id="PF00004">
    <property type="entry name" value="AAA"/>
    <property type="match status" value="1"/>
</dbReference>
<comment type="similarity">
    <text evidence="10 11 14 15">Belongs to the peptidase S16 family.</text>
</comment>
<dbReference type="InterPro" id="IPR004815">
    <property type="entry name" value="Lon_bac/euk-typ"/>
</dbReference>
<dbReference type="InterPro" id="IPR003593">
    <property type="entry name" value="AAA+_ATPase"/>
</dbReference>
<feature type="active site" evidence="10 12">
    <location>
        <position position="768"/>
    </location>
</feature>
<gene>
    <name evidence="10 20" type="primary">lon</name>
    <name evidence="20" type="ORF">C2E25_10370</name>
</gene>
<dbReference type="EC" id="3.4.21.53" evidence="10 11"/>
<dbReference type="GO" id="GO:0004252">
    <property type="term" value="F:serine-type endopeptidase activity"/>
    <property type="evidence" value="ECO:0007669"/>
    <property type="project" value="UniProtKB-UniRule"/>
</dbReference>
<proteinExistence type="evidence at transcript level"/>
<dbReference type="Pfam" id="PF22667">
    <property type="entry name" value="Lon_lid"/>
    <property type="match status" value="1"/>
</dbReference>
<dbReference type="Gene3D" id="1.20.58.1480">
    <property type="match status" value="1"/>
</dbReference>
<keyword evidence="6 10" id="KW-0720">Serine protease</keyword>
<dbReference type="Gene3D" id="1.10.8.60">
    <property type="match status" value="1"/>
</dbReference>
<evidence type="ECO:0000256" key="17">
    <source>
        <dbReference type="SAM" id="MobiDB-lite"/>
    </source>
</evidence>
<comment type="subunit">
    <text evidence="10 11">Homohexamer. Organized in a ring with a central cavity.</text>
</comment>
<sequence length="824" mass="90866">MSDSFDQDPPVGPQDALSDDQPEVDNDQAELEKLLDEADSGLILASEVLPNGLPLIALRPRPAFPGLLIPLSISGEETIKTVDRALKTPSQALGLVLVQDLEDEDVPANLHQVGVAGKIVKVINRDNDSIQFLINCMERFTIEEAATTPDGLFARVSYHPTPELSVNQELKAYSMAIITTLKELVQINPLYSEEIKLFLGRSSMDDPGRLADFSANLTSGDGQELQEILAAFDVRRRIDLVLVLLKKELEVSRLQTRISKQIEEKISAQQREFFLKEQLKAIKQELGLEKEGKTSEIEKFQQRLQKLALNEEAERAVQDELEKFSLLEPSSPEYNVSRTYLDWLTILPWGRFSKDRYSLKRAKKQLDKDHYGLDDVKQRILEFIAVGKMKGDISGSILCLVGPPGVGKTSIGKSIAAALGREFFRFSLGGMRDEAEIKGHRRTYIGAMPGKFIQAMKSAGTANPVLMLDEIDKIGASFQGDPASALLEVLDPEQNSSFRDHYLDVPFDLSNVLFIATANQLDTIPAPLLDRMELIRLSGYILEEKVEIARRYLIPKALEATGLKRGQVKIPNRTLRAIIDGYAREAGVRNLENRIRKIMRKAAMVFAGGEEGSLNVGVRDLDDYLGKPLFSPDEVFKGVPGVVTGLAWTSMGGATLQIEATAVQSQSKGFKQTGQLGKVMVESSEIAYSYTMGQLKRFGAEDGWFDKHFVHLHVPAGATPKDGPSAGITMTTALLSMILGQPVIADLAMTGELTLTGQVLPIGGVKEKTIAARRVGLKTLIFPAANRNDYDALPDFLKEGLTVHFVSEYPEVFRIAFGKGRSKT</sequence>
<evidence type="ECO:0000259" key="19">
    <source>
        <dbReference type="PROSITE" id="PS51787"/>
    </source>
</evidence>
<dbReference type="SUPFAM" id="SSF88697">
    <property type="entry name" value="PUA domain-like"/>
    <property type="match status" value="1"/>
</dbReference>
<evidence type="ECO:0000256" key="1">
    <source>
        <dbReference type="ARBA" id="ARBA00004496"/>
    </source>
</evidence>
<dbReference type="EMBL" id="PPFX01000022">
    <property type="protein sequence ID" value="PNU19828.1"/>
    <property type="molecule type" value="Genomic_DNA"/>
</dbReference>
<comment type="catalytic activity">
    <reaction evidence="9 10 11 14">
        <text>Hydrolysis of proteins in presence of ATP.</text>
        <dbReference type="EC" id="3.4.21.53"/>
    </reaction>
</comment>
<dbReference type="Gene3D" id="2.30.130.40">
    <property type="entry name" value="LON domain-like"/>
    <property type="match status" value="1"/>
</dbReference>
<dbReference type="HAMAP" id="MF_01973">
    <property type="entry name" value="lon_bact"/>
    <property type="match status" value="1"/>
</dbReference>
<dbReference type="SMART" id="SM00382">
    <property type="entry name" value="AAA"/>
    <property type="match status" value="1"/>
</dbReference>
<keyword evidence="3 10" id="KW-0645">Protease</keyword>
<dbReference type="GO" id="GO:0016887">
    <property type="term" value="F:ATP hydrolysis activity"/>
    <property type="evidence" value="ECO:0007669"/>
    <property type="project" value="UniProtKB-UniRule"/>
</dbReference>
<evidence type="ECO:0000256" key="7">
    <source>
        <dbReference type="ARBA" id="ARBA00022840"/>
    </source>
</evidence>
<protein>
    <recommendedName>
        <fullName evidence="10 11">Lon protease</fullName>
        <ecNumber evidence="10 11">3.4.21.53</ecNumber>
    </recommendedName>
    <alternativeName>
        <fullName evidence="10">ATP-dependent protease La</fullName>
    </alternativeName>
</protein>
<dbReference type="GO" id="GO:0043565">
    <property type="term" value="F:sequence-specific DNA binding"/>
    <property type="evidence" value="ECO:0007669"/>
    <property type="project" value="UniProtKB-UniRule"/>
</dbReference>
<evidence type="ECO:0000256" key="9">
    <source>
        <dbReference type="ARBA" id="ARBA00050665"/>
    </source>
</evidence>
<evidence type="ECO:0000256" key="12">
    <source>
        <dbReference type="PIRSR" id="PIRSR001174-1"/>
    </source>
</evidence>
<dbReference type="PROSITE" id="PS51787">
    <property type="entry name" value="LON_N"/>
    <property type="match status" value="1"/>
</dbReference>
<dbReference type="InterPro" id="IPR003111">
    <property type="entry name" value="Lon_prtase_N"/>
</dbReference>
<feature type="domain" description="Lon proteolytic" evidence="18">
    <location>
        <begin position="637"/>
        <end position="819"/>
    </location>
</feature>
<dbReference type="InterPro" id="IPR027417">
    <property type="entry name" value="P-loop_NTPase"/>
</dbReference>
<dbReference type="GO" id="GO:0005524">
    <property type="term" value="F:ATP binding"/>
    <property type="evidence" value="ECO:0007669"/>
    <property type="project" value="UniProtKB-UniRule"/>
</dbReference>
<dbReference type="PRINTS" id="PR00830">
    <property type="entry name" value="ENDOLAPTASE"/>
</dbReference>
<dbReference type="Proteomes" id="UP000236340">
    <property type="component" value="Unassembled WGS sequence"/>
</dbReference>
<dbReference type="OrthoDB" id="9803599at2"/>
<dbReference type="Pfam" id="PF02190">
    <property type="entry name" value="LON_substr_bdg"/>
    <property type="match status" value="1"/>
</dbReference>
<evidence type="ECO:0000256" key="10">
    <source>
        <dbReference type="HAMAP-Rule" id="MF_01973"/>
    </source>
</evidence>
<name>A0A2K2H938_9BACT</name>
<evidence type="ECO:0000256" key="3">
    <source>
        <dbReference type="ARBA" id="ARBA00022670"/>
    </source>
</evidence>
<feature type="binding site" evidence="10 13">
    <location>
        <begin position="402"/>
        <end position="409"/>
    </location>
    <ligand>
        <name>ATP</name>
        <dbReference type="ChEBI" id="CHEBI:30616"/>
    </ligand>
</feature>
<dbReference type="GO" id="GO:0004176">
    <property type="term" value="F:ATP-dependent peptidase activity"/>
    <property type="evidence" value="ECO:0007669"/>
    <property type="project" value="UniProtKB-UniRule"/>
</dbReference>
<evidence type="ECO:0000259" key="18">
    <source>
        <dbReference type="PROSITE" id="PS51786"/>
    </source>
</evidence>
<evidence type="ECO:0000313" key="20">
    <source>
        <dbReference type="EMBL" id="PNU19828.1"/>
    </source>
</evidence>
<dbReference type="InterPro" id="IPR003959">
    <property type="entry name" value="ATPase_AAA_core"/>
</dbReference>
<organism evidence="20 21">
    <name type="scientific">Geothermobacter hydrogeniphilus</name>
    <dbReference type="NCBI Taxonomy" id="1969733"/>
    <lineage>
        <taxon>Bacteria</taxon>
        <taxon>Pseudomonadati</taxon>
        <taxon>Thermodesulfobacteriota</taxon>
        <taxon>Desulfuromonadia</taxon>
        <taxon>Desulfuromonadales</taxon>
        <taxon>Geothermobacteraceae</taxon>
        <taxon>Geothermobacter</taxon>
    </lineage>
</organism>
<evidence type="ECO:0000256" key="11">
    <source>
        <dbReference type="PIRNR" id="PIRNR001174"/>
    </source>
</evidence>
<comment type="function">
    <text evidence="10">ATP-dependent serine protease that mediates the selective degradation of mutant and abnormal proteins as well as certain short-lived regulatory proteins. Required for cellular homeostasis and for survival from DNA damage and developmental changes induced by stress. Degrades polypeptides processively to yield small peptide fragments that are 5 to 10 amino acids long. Binds to DNA in a double-stranded, site-specific manner.</text>
</comment>
<dbReference type="PANTHER" id="PTHR43718">
    <property type="entry name" value="LON PROTEASE"/>
    <property type="match status" value="1"/>
</dbReference>
<comment type="induction">
    <text evidence="10">By heat shock.</text>
</comment>
<dbReference type="InterPro" id="IPR027065">
    <property type="entry name" value="Lon_Prtase"/>
</dbReference>
<dbReference type="InterPro" id="IPR008268">
    <property type="entry name" value="Peptidase_S16_AS"/>
</dbReference>
<evidence type="ECO:0000313" key="21">
    <source>
        <dbReference type="Proteomes" id="UP000236340"/>
    </source>
</evidence>
<dbReference type="AlphaFoldDB" id="A0A2K2H938"/>
<dbReference type="FunFam" id="3.40.50.300:FF:000021">
    <property type="entry name" value="Lon protease homolog"/>
    <property type="match status" value="1"/>
</dbReference>
<feature type="coiled-coil region" evidence="16">
    <location>
        <begin position="283"/>
        <end position="310"/>
    </location>
</feature>
<dbReference type="Pfam" id="PF05362">
    <property type="entry name" value="Lon_C"/>
    <property type="match status" value="1"/>
</dbReference>
<evidence type="ECO:0000256" key="5">
    <source>
        <dbReference type="ARBA" id="ARBA00022801"/>
    </source>
</evidence>
<accession>A0A2K2H938</accession>
<dbReference type="Gene3D" id="3.40.50.300">
    <property type="entry name" value="P-loop containing nucleotide triphosphate hydrolases"/>
    <property type="match status" value="1"/>
</dbReference>
<dbReference type="Gene3D" id="3.30.230.10">
    <property type="match status" value="1"/>
</dbReference>
<keyword evidence="2 10" id="KW-0963">Cytoplasm</keyword>
<keyword evidence="8 10" id="KW-0346">Stress response</keyword>
<comment type="subcellular location">
    <subcellularLocation>
        <location evidence="1 10 11">Cytoplasm</location>
    </subcellularLocation>
</comment>
<evidence type="ECO:0000256" key="14">
    <source>
        <dbReference type="PROSITE-ProRule" id="PRU01122"/>
    </source>
</evidence>
<dbReference type="FunFam" id="1.20.5.5270:FF:000001">
    <property type="entry name" value="Lon protease homolog, mitochondrial"/>
    <property type="match status" value="1"/>
</dbReference>
<evidence type="ECO:0000256" key="8">
    <source>
        <dbReference type="ARBA" id="ARBA00023016"/>
    </source>
</evidence>
<evidence type="ECO:0000256" key="2">
    <source>
        <dbReference type="ARBA" id="ARBA00022490"/>
    </source>
</evidence>
<dbReference type="Gene3D" id="1.20.5.5270">
    <property type="match status" value="1"/>
</dbReference>
<dbReference type="SUPFAM" id="SSF54211">
    <property type="entry name" value="Ribosomal protein S5 domain 2-like"/>
    <property type="match status" value="1"/>
</dbReference>
<evidence type="ECO:0000256" key="15">
    <source>
        <dbReference type="RuleBase" id="RU000591"/>
    </source>
</evidence>
<dbReference type="InterPro" id="IPR054594">
    <property type="entry name" value="Lon_lid"/>
</dbReference>
<keyword evidence="5 10" id="KW-0378">Hydrolase</keyword>
<dbReference type="GO" id="GO:0006515">
    <property type="term" value="P:protein quality control for misfolded or incompletely synthesized proteins"/>
    <property type="evidence" value="ECO:0007669"/>
    <property type="project" value="UniProtKB-UniRule"/>
</dbReference>
<comment type="caution">
    <text evidence="20">The sequence shown here is derived from an EMBL/GenBank/DDBJ whole genome shotgun (WGS) entry which is preliminary data.</text>
</comment>